<dbReference type="KEGG" id="lins:G7067_06475"/>
<dbReference type="Pfam" id="PF10708">
    <property type="entry name" value="DUF2510"/>
    <property type="match status" value="1"/>
</dbReference>
<reference evidence="3 4" key="1">
    <citation type="submission" date="2020-03" db="EMBL/GenBank/DDBJ databases">
        <title>Leucobacter sp. nov., isolated from beetles.</title>
        <authorList>
            <person name="Hyun D.-W."/>
            <person name="Bae J.-W."/>
        </authorList>
    </citation>
    <scope>NUCLEOTIDE SEQUENCE [LARGE SCALE GENOMIC DNA]</scope>
    <source>
        <strain evidence="3 4">HDW9B</strain>
    </source>
</reference>
<evidence type="ECO:0000313" key="4">
    <source>
        <dbReference type="Proteomes" id="UP000501387"/>
    </source>
</evidence>
<accession>A0A6G8FIF1</accession>
<keyword evidence="1" id="KW-1133">Transmembrane helix</keyword>
<protein>
    <submittedName>
        <fullName evidence="3">DUF2510 domain-containing protein</fullName>
    </submittedName>
</protein>
<keyword evidence="4" id="KW-1185">Reference proteome</keyword>
<dbReference type="RefSeq" id="WP_166322878.1">
    <property type="nucleotide sequence ID" value="NZ_CP049934.1"/>
</dbReference>
<keyword evidence="1" id="KW-0472">Membrane</keyword>
<name>A0A6G8FIF1_9MICO</name>
<dbReference type="InterPro" id="IPR018929">
    <property type="entry name" value="DUF2510"/>
</dbReference>
<proteinExistence type="predicted"/>
<organism evidence="3 4">
    <name type="scientific">Leucobacter insecticola</name>
    <dbReference type="NCBI Taxonomy" id="2714934"/>
    <lineage>
        <taxon>Bacteria</taxon>
        <taxon>Bacillati</taxon>
        <taxon>Actinomycetota</taxon>
        <taxon>Actinomycetes</taxon>
        <taxon>Micrococcales</taxon>
        <taxon>Microbacteriaceae</taxon>
        <taxon>Leucobacter</taxon>
    </lineage>
</organism>
<keyword evidence="1" id="KW-0812">Transmembrane</keyword>
<gene>
    <name evidence="3" type="ORF">G7067_06475</name>
</gene>
<evidence type="ECO:0000313" key="3">
    <source>
        <dbReference type="EMBL" id="QIM16145.1"/>
    </source>
</evidence>
<evidence type="ECO:0000256" key="1">
    <source>
        <dbReference type="SAM" id="Phobius"/>
    </source>
</evidence>
<dbReference type="Proteomes" id="UP000501387">
    <property type="component" value="Chromosome"/>
</dbReference>
<evidence type="ECO:0000259" key="2">
    <source>
        <dbReference type="Pfam" id="PF10708"/>
    </source>
</evidence>
<feature type="domain" description="DUF2510" evidence="2">
    <location>
        <begin position="7"/>
        <end position="37"/>
    </location>
</feature>
<dbReference type="EMBL" id="CP049934">
    <property type="protein sequence ID" value="QIM16145.1"/>
    <property type="molecule type" value="Genomic_DNA"/>
</dbReference>
<sequence>MTHSPAPGWYPDSNGSSRYWDGVAWTKHTAAAPHAAPVAAYAPATAPQYAAQSNAVAPYVPAATQIAHSDPNLAYQQHLAYMAATRITVSPPRTGDSNGLATAGFILGLVSFVFMPIVLIPFLGLLFYGALSITGLVLSIMGIVRSNVTGTGLGLAIAGLVLSVL</sequence>
<feature type="transmembrane region" description="Helical" evidence="1">
    <location>
        <begin position="100"/>
        <end position="119"/>
    </location>
</feature>
<dbReference type="AlphaFoldDB" id="A0A6G8FIF1"/>